<evidence type="ECO:0000313" key="3">
    <source>
        <dbReference type="Proteomes" id="UP000510643"/>
    </source>
</evidence>
<dbReference type="InterPro" id="IPR051244">
    <property type="entry name" value="TCAF"/>
</dbReference>
<dbReference type="Pfam" id="PF09603">
    <property type="entry name" value="Fib_succ_major"/>
    <property type="match status" value="1"/>
</dbReference>
<dbReference type="EMBL" id="CP040908">
    <property type="protein sequence ID" value="QLL56963.1"/>
    <property type="molecule type" value="Genomic_DNA"/>
</dbReference>
<dbReference type="Gene3D" id="3.40.390.80">
    <property type="entry name" value="Peptidase M60, enhancin-like domain 2"/>
    <property type="match status" value="1"/>
</dbReference>
<evidence type="ECO:0000313" key="2">
    <source>
        <dbReference type="EMBL" id="QLL56963.1"/>
    </source>
</evidence>
<dbReference type="PROSITE" id="PS51723">
    <property type="entry name" value="PEPTIDASE_M60"/>
    <property type="match status" value="1"/>
</dbReference>
<feature type="domain" description="Peptidase M60" evidence="1">
    <location>
        <begin position="68"/>
        <end position="394"/>
    </location>
</feature>
<organism evidence="2 3">
    <name type="scientific">Empedobacter falsenii</name>
    <dbReference type="NCBI Taxonomy" id="343874"/>
    <lineage>
        <taxon>Bacteria</taxon>
        <taxon>Pseudomonadati</taxon>
        <taxon>Bacteroidota</taxon>
        <taxon>Flavobacteriia</taxon>
        <taxon>Flavobacteriales</taxon>
        <taxon>Weeksellaceae</taxon>
        <taxon>Empedobacter</taxon>
    </lineage>
</organism>
<dbReference type="PANTHER" id="PTHR15730">
    <property type="entry name" value="EXPERIMENTAL AUTOIMMUNE PROSTATITIS ANTIGEN 2-RELATED"/>
    <property type="match status" value="1"/>
</dbReference>
<dbReference type="Pfam" id="PF13402">
    <property type="entry name" value="Peptidase_M60"/>
    <property type="match status" value="1"/>
</dbReference>
<protein>
    <recommendedName>
        <fullName evidence="1">Peptidase M60 domain-containing protein</fullName>
    </recommendedName>
</protein>
<dbReference type="Proteomes" id="UP000510643">
    <property type="component" value="Chromosome"/>
</dbReference>
<dbReference type="KEGG" id="efal:FH779_02160"/>
<proteinExistence type="predicted"/>
<dbReference type="PANTHER" id="PTHR15730:SF5">
    <property type="entry name" value="SI:CH211-210B2.2-RELATED"/>
    <property type="match status" value="1"/>
</dbReference>
<gene>
    <name evidence="2" type="ORF">FH779_02160</name>
</gene>
<dbReference type="InterPro" id="IPR042279">
    <property type="entry name" value="Pep_M60_3"/>
</dbReference>
<accession>A0A7H9DP75</accession>
<dbReference type="InterPro" id="IPR031161">
    <property type="entry name" value="Peptidase_M60_dom"/>
</dbReference>
<evidence type="ECO:0000259" key="1">
    <source>
        <dbReference type="PROSITE" id="PS51723"/>
    </source>
</evidence>
<dbReference type="NCBIfam" id="TIGR02145">
    <property type="entry name" value="Fib_succ_major"/>
    <property type="match status" value="1"/>
</dbReference>
<dbReference type="Pfam" id="PF17291">
    <property type="entry name" value="M60-like_N"/>
    <property type="match status" value="1"/>
</dbReference>
<dbReference type="SMART" id="SM01276">
    <property type="entry name" value="M60-like"/>
    <property type="match status" value="1"/>
</dbReference>
<name>A0A7H9DP75_9FLAO</name>
<dbReference type="Gene3D" id="1.10.390.30">
    <property type="entry name" value="Peptidase M60, enhancin-like domain 3"/>
    <property type="match status" value="1"/>
</dbReference>
<dbReference type="AlphaFoldDB" id="A0A7H9DP75"/>
<dbReference type="InterPro" id="IPR011871">
    <property type="entry name" value="Fib_succ_major"/>
</dbReference>
<sequence length="735" mass="84087">MLNMKIYLKFITLINCLFFINFSYAKITEVNKNKELANVITDPVIVEVKQLLSTWTDRERLGTQFPQADFTISGIYLPAGNSLTVKVETLINPTDGAKPMIVLGTPGRDGEEWNLPKFTLNEGVNTIKPQLTGKMVYIRYVSENKTPSGKVRISFENTTEYIKHPLYIQGTTTVNDFINQMKEAPAEVDAIMTDNKYSILVFPSVSILKFLLPGDKQYSPNNIDFLLKLYERIMKISWDGMGLSDSDPNPLHHLPSTDNRLFVTESRVSLGDAVMNAVNYRIMVSNSDSQIIKMLSPTELYGNPWGVAHEYGHLMQQNNVKPNSMGEVSVNYYVVNVKEVFDKELGLPPFIRKNKSYWDNMIDKLSHPKEEPNYWRSSGDDMFSFFDQLRVIFGNDIFRVLSRIVREQGNQSLDLSDDDEKKYNLLSKLIEITGYDLRYTFEKWGMLKSLNPYYKESINRLIEERNIQPSSYDEVFYLVTPYSTPNPLPVLPLPLQGIKTYTNTDLQPTNELDSKNKYCNYESKTGDFKDTRDGKIYPYKTYGNKDWFMTNLNYADSESIAVPTDLTGQVYGKYYFIASSKNVCPSGWSLSSYSDWQDLIFFVKQNYELNDSQTIASLKCGGDRDKVTDGLWGKGPGSYSEQELINKVGFNMLPAGLYDSNIAGYETKKDELGSGARFKTENWFVQNFDKYTDVTSRNNRNSRHSSSVRCVRTSVNANNVQSKANFEIEIINENN</sequence>
<keyword evidence="3" id="KW-1185">Reference proteome</keyword>
<reference evidence="2 3" key="1">
    <citation type="submission" date="2019-06" db="EMBL/GenBank/DDBJ databases">
        <title>Emergence of pandrug resistant Empedobacter falsenii in China.</title>
        <authorList>
            <person name="Dong N."/>
            <person name="Chen S."/>
            <person name="Zhang R."/>
        </authorList>
    </citation>
    <scope>NUCLEOTIDE SEQUENCE [LARGE SCALE GENOMIC DNA]</scope>
    <source>
        <strain evidence="2 3">1681-1</strain>
    </source>
</reference>
<dbReference type="Gene3D" id="2.60.120.1250">
    <property type="entry name" value="Peptidase M60, enhancin-like domain 1"/>
    <property type="match status" value="1"/>
</dbReference>
<dbReference type="InterPro" id="IPR035423">
    <property type="entry name" value="M60-like_N"/>
</dbReference>